<keyword evidence="8" id="KW-1185">Reference proteome</keyword>
<dbReference type="PANTHER" id="PTHR31297">
    <property type="entry name" value="GLUCAN ENDO-1,6-BETA-GLUCOSIDASE B"/>
    <property type="match status" value="1"/>
</dbReference>
<dbReference type="Pfam" id="PF00150">
    <property type="entry name" value="Cellulase"/>
    <property type="match status" value="1"/>
</dbReference>
<feature type="signal peptide" evidence="5">
    <location>
        <begin position="1"/>
        <end position="19"/>
    </location>
</feature>
<evidence type="ECO:0000256" key="3">
    <source>
        <dbReference type="ARBA" id="ARBA00023295"/>
    </source>
</evidence>
<keyword evidence="2 4" id="KW-0378">Hydrolase</keyword>
<dbReference type="Gene3D" id="3.20.20.80">
    <property type="entry name" value="Glycosidases"/>
    <property type="match status" value="1"/>
</dbReference>
<dbReference type="InterPro" id="IPR017853">
    <property type="entry name" value="GH"/>
</dbReference>
<dbReference type="GO" id="GO:0005576">
    <property type="term" value="C:extracellular region"/>
    <property type="evidence" value="ECO:0007669"/>
    <property type="project" value="TreeGrafter"/>
</dbReference>
<dbReference type="EMBL" id="KN880517">
    <property type="protein sequence ID" value="KIY67787.1"/>
    <property type="molecule type" value="Genomic_DNA"/>
</dbReference>
<feature type="chain" id="PRO_5002317138" evidence="5">
    <location>
        <begin position="20"/>
        <end position="425"/>
    </location>
</feature>
<dbReference type="GO" id="GO:0009986">
    <property type="term" value="C:cell surface"/>
    <property type="evidence" value="ECO:0007669"/>
    <property type="project" value="TreeGrafter"/>
</dbReference>
<dbReference type="GO" id="GO:0009251">
    <property type="term" value="P:glucan catabolic process"/>
    <property type="evidence" value="ECO:0007669"/>
    <property type="project" value="TreeGrafter"/>
</dbReference>
<feature type="domain" description="Glycoside hydrolase family 5" evidence="6">
    <location>
        <begin position="79"/>
        <end position="229"/>
    </location>
</feature>
<proteinExistence type="inferred from homology"/>
<evidence type="ECO:0000313" key="7">
    <source>
        <dbReference type="EMBL" id="KIY67787.1"/>
    </source>
</evidence>
<evidence type="ECO:0000256" key="5">
    <source>
        <dbReference type="SAM" id="SignalP"/>
    </source>
</evidence>
<evidence type="ECO:0000313" key="8">
    <source>
        <dbReference type="Proteomes" id="UP000054007"/>
    </source>
</evidence>
<dbReference type="AlphaFoldDB" id="A0A0D7BB85"/>
<dbReference type="SUPFAM" id="SSF51445">
    <property type="entry name" value="(Trans)glycosidases"/>
    <property type="match status" value="1"/>
</dbReference>
<dbReference type="STRING" id="1314674.A0A0D7BB85"/>
<dbReference type="InterPro" id="IPR001547">
    <property type="entry name" value="Glyco_hydro_5"/>
</dbReference>
<gene>
    <name evidence="7" type="ORF">CYLTODRAFT_280801</name>
</gene>
<keyword evidence="3 4" id="KW-0326">Glycosidase</keyword>
<keyword evidence="5" id="KW-0732">Signal</keyword>
<dbReference type="GO" id="GO:0008422">
    <property type="term" value="F:beta-glucosidase activity"/>
    <property type="evidence" value="ECO:0007669"/>
    <property type="project" value="TreeGrafter"/>
</dbReference>
<comment type="similarity">
    <text evidence="1 4">Belongs to the glycosyl hydrolase 5 (cellulase A) family.</text>
</comment>
<name>A0A0D7BB85_9AGAR</name>
<sequence>MFALTATLALSLLTTVVHSYKPTFDYESSKVRGVNVGGWLVLEPWITPSLFENTGNEAIVDEYTFGQLQDPAVAKAKLQAHWDTFITELDFIEIANAGLNHVRLPIGYWAWDVSHGEPYIQGQIPYLEKAVGWAEKHNLKLIVDLHGVPGSQNGFDNSGQRMDYPQWQTSQENIERAEAVIKTISGLFKDKAKTVSVIAPVNEPAGFYGDEVLKATRQYMDETYPAIRNPWADDSSRESDQLVLYHDAFMNISYFNDFATNEDGSAKVGVALDTHMYQIFSPEEVGRTLKEHIDVICGKKDTKEAQLGESVFPTIAGEWTPAFTDCAKFLNGRGKGARFDGSFPGSTKIDSCDRYTGSGMLFSEDYKIALRKFWEAQVIAFERVNGWIQWTWKAEQADDWSYQAGLRYGWIPQDPTDLNYPTLCD</sequence>
<evidence type="ECO:0000256" key="4">
    <source>
        <dbReference type="RuleBase" id="RU361153"/>
    </source>
</evidence>
<evidence type="ECO:0000256" key="2">
    <source>
        <dbReference type="ARBA" id="ARBA00022801"/>
    </source>
</evidence>
<dbReference type="PANTHER" id="PTHR31297:SF42">
    <property type="entry name" value="GLYCOSIDE HYDROLASE FAMILY 5 DOMAIN-CONTAINING PROTEIN"/>
    <property type="match status" value="1"/>
</dbReference>
<organism evidence="7 8">
    <name type="scientific">Cylindrobasidium torrendii FP15055 ss-10</name>
    <dbReference type="NCBI Taxonomy" id="1314674"/>
    <lineage>
        <taxon>Eukaryota</taxon>
        <taxon>Fungi</taxon>
        <taxon>Dikarya</taxon>
        <taxon>Basidiomycota</taxon>
        <taxon>Agaricomycotina</taxon>
        <taxon>Agaricomycetes</taxon>
        <taxon>Agaricomycetidae</taxon>
        <taxon>Agaricales</taxon>
        <taxon>Marasmiineae</taxon>
        <taxon>Physalacriaceae</taxon>
        <taxon>Cylindrobasidium</taxon>
    </lineage>
</organism>
<dbReference type="Proteomes" id="UP000054007">
    <property type="component" value="Unassembled WGS sequence"/>
</dbReference>
<evidence type="ECO:0000256" key="1">
    <source>
        <dbReference type="ARBA" id="ARBA00005641"/>
    </source>
</evidence>
<evidence type="ECO:0000259" key="6">
    <source>
        <dbReference type="Pfam" id="PF00150"/>
    </source>
</evidence>
<reference evidence="7 8" key="1">
    <citation type="journal article" date="2015" name="Fungal Genet. Biol.">
        <title>Evolution of novel wood decay mechanisms in Agaricales revealed by the genome sequences of Fistulina hepatica and Cylindrobasidium torrendii.</title>
        <authorList>
            <person name="Floudas D."/>
            <person name="Held B.W."/>
            <person name="Riley R."/>
            <person name="Nagy L.G."/>
            <person name="Koehler G."/>
            <person name="Ransdell A.S."/>
            <person name="Younus H."/>
            <person name="Chow J."/>
            <person name="Chiniquy J."/>
            <person name="Lipzen A."/>
            <person name="Tritt A."/>
            <person name="Sun H."/>
            <person name="Haridas S."/>
            <person name="LaButti K."/>
            <person name="Ohm R.A."/>
            <person name="Kues U."/>
            <person name="Blanchette R.A."/>
            <person name="Grigoriev I.V."/>
            <person name="Minto R.E."/>
            <person name="Hibbett D.S."/>
        </authorList>
    </citation>
    <scope>NUCLEOTIDE SEQUENCE [LARGE SCALE GENOMIC DNA]</scope>
    <source>
        <strain evidence="7 8">FP15055 ss-10</strain>
    </source>
</reference>
<dbReference type="InterPro" id="IPR050386">
    <property type="entry name" value="Glycosyl_hydrolase_5"/>
</dbReference>
<accession>A0A0D7BB85</accession>
<dbReference type="OrthoDB" id="62120at2759"/>
<protein>
    <submittedName>
        <fullName evidence="7">Glycoside hydrolase family 5 protein</fullName>
    </submittedName>
</protein>